<feature type="domain" description="ERV/ALR sulfhydryl oxidase" evidence="7">
    <location>
        <begin position="1"/>
        <end position="83"/>
    </location>
</feature>
<dbReference type="GO" id="GO:0050660">
    <property type="term" value="F:flavin adenine dinucleotide binding"/>
    <property type="evidence" value="ECO:0007669"/>
    <property type="project" value="TreeGrafter"/>
</dbReference>
<evidence type="ECO:0000259" key="7">
    <source>
        <dbReference type="PROSITE" id="PS51324"/>
    </source>
</evidence>
<dbReference type="PROSITE" id="PS51324">
    <property type="entry name" value="ERV_ALR"/>
    <property type="match status" value="1"/>
</dbReference>
<dbReference type="InterPro" id="IPR039799">
    <property type="entry name" value="ALR/ERV"/>
</dbReference>
<evidence type="ECO:0000256" key="1">
    <source>
        <dbReference type="ARBA" id="ARBA00001974"/>
    </source>
</evidence>
<dbReference type="InterPro" id="IPR017905">
    <property type="entry name" value="ERV/ALR_sulphydryl_oxidase"/>
</dbReference>
<keyword evidence="2 6" id="KW-0285">Flavoprotein</keyword>
<dbReference type="Proteomes" id="UP001445335">
    <property type="component" value="Unassembled WGS sequence"/>
</dbReference>
<keyword evidence="3 6" id="KW-0274">FAD</keyword>
<keyword evidence="9" id="KW-1185">Reference proteome</keyword>
<dbReference type="EMBL" id="JALJOU010000001">
    <property type="protein sequence ID" value="KAK9846502.1"/>
    <property type="molecule type" value="Genomic_DNA"/>
</dbReference>
<gene>
    <name evidence="8" type="ORF">WJX81_005378</name>
</gene>
<name>A0AAW1SL91_9CHLO</name>
<evidence type="ECO:0000256" key="5">
    <source>
        <dbReference type="ARBA" id="ARBA00023157"/>
    </source>
</evidence>
<dbReference type="GO" id="GO:0016971">
    <property type="term" value="F:flavin-dependent sulfhydryl oxidase activity"/>
    <property type="evidence" value="ECO:0007669"/>
    <property type="project" value="InterPro"/>
</dbReference>
<accession>A0AAW1SL91</accession>
<dbReference type="InterPro" id="IPR036774">
    <property type="entry name" value="ERV/ALR_sulphydryl_oxid_sf"/>
</dbReference>
<dbReference type="PANTHER" id="PTHR12645">
    <property type="entry name" value="ALR/ERV"/>
    <property type="match status" value="1"/>
</dbReference>
<keyword evidence="4 6" id="KW-0560">Oxidoreductase</keyword>
<evidence type="ECO:0000256" key="3">
    <source>
        <dbReference type="ARBA" id="ARBA00022827"/>
    </source>
</evidence>
<organism evidence="8 9">
    <name type="scientific">Elliptochloris bilobata</name>
    <dbReference type="NCBI Taxonomy" id="381761"/>
    <lineage>
        <taxon>Eukaryota</taxon>
        <taxon>Viridiplantae</taxon>
        <taxon>Chlorophyta</taxon>
        <taxon>core chlorophytes</taxon>
        <taxon>Trebouxiophyceae</taxon>
        <taxon>Trebouxiophyceae incertae sedis</taxon>
        <taxon>Elliptochloris clade</taxon>
        <taxon>Elliptochloris</taxon>
    </lineage>
</organism>
<proteinExistence type="predicted"/>
<reference evidence="8 9" key="1">
    <citation type="journal article" date="2024" name="Nat. Commun.">
        <title>Phylogenomics reveals the evolutionary origins of lichenization in chlorophyte algae.</title>
        <authorList>
            <person name="Puginier C."/>
            <person name="Libourel C."/>
            <person name="Otte J."/>
            <person name="Skaloud P."/>
            <person name="Haon M."/>
            <person name="Grisel S."/>
            <person name="Petersen M."/>
            <person name="Berrin J.G."/>
            <person name="Delaux P.M."/>
            <person name="Dal Grande F."/>
            <person name="Keller J."/>
        </authorList>
    </citation>
    <scope>NUCLEOTIDE SEQUENCE [LARGE SCALE GENOMIC DNA]</scope>
    <source>
        <strain evidence="8 9">SAG 245.80</strain>
    </source>
</reference>
<dbReference type="GO" id="GO:0005739">
    <property type="term" value="C:mitochondrion"/>
    <property type="evidence" value="ECO:0007669"/>
    <property type="project" value="TreeGrafter"/>
</dbReference>
<evidence type="ECO:0000256" key="4">
    <source>
        <dbReference type="ARBA" id="ARBA00023002"/>
    </source>
</evidence>
<comment type="catalytic activity">
    <reaction evidence="6">
        <text>2 R'C(R)SH + O2 = R'C(R)S-S(R)CR' + H2O2</text>
        <dbReference type="Rhea" id="RHEA:17357"/>
        <dbReference type="ChEBI" id="CHEBI:15379"/>
        <dbReference type="ChEBI" id="CHEBI:16240"/>
        <dbReference type="ChEBI" id="CHEBI:16520"/>
        <dbReference type="ChEBI" id="CHEBI:17412"/>
        <dbReference type="EC" id="1.8.3.2"/>
    </reaction>
</comment>
<dbReference type="EC" id="1.8.3.2" evidence="6"/>
<sequence length="103" mass="11553">MAAQFPDRPSRQQQKDARTLLELMTRIYPCAECAAHFKDVVRSMPPEVSSGGALRQWMCRAHNAVNRSLDKPAFNCAYVDARWGALDCGEELACDLSLGKPRR</sequence>
<evidence type="ECO:0000313" key="8">
    <source>
        <dbReference type="EMBL" id="KAK9846502.1"/>
    </source>
</evidence>
<evidence type="ECO:0000313" key="9">
    <source>
        <dbReference type="Proteomes" id="UP001445335"/>
    </source>
</evidence>
<comment type="cofactor">
    <cofactor evidence="1 6">
        <name>FAD</name>
        <dbReference type="ChEBI" id="CHEBI:57692"/>
    </cofactor>
</comment>
<dbReference type="AlphaFoldDB" id="A0AAW1SL91"/>
<evidence type="ECO:0000256" key="6">
    <source>
        <dbReference type="RuleBase" id="RU371123"/>
    </source>
</evidence>
<comment type="caution">
    <text evidence="8">The sequence shown here is derived from an EMBL/GenBank/DDBJ whole genome shotgun (WGS) entry which is preliminary data.</text>
</comment>
<dbReference type="Pfam" id="PF04777">
    <property type="entry name" value="Evr1_Alr"/>
    <property type="match status" value="1"/>
</dbReference>
<evidence type="ECO:0000256" key="2">
    <source>
        <dbReference type="ARBA" id="ARBA00022630"/>
    </source>
</evidence>
<protein>
    <recommendedName>
        <fullName evidence="6">Sulfhydryl oxidase</fullName>
        <ecNumber evidence="6">1.8.3.2</ecNumber>
    </recommendedName>
</protein>
<dbReference type="SUPFAM" id="SSF69000">
    <property type="entry name" value="FAD-dependent thiol oxidase"/>
    <property type="match status" value="1"/>
</dbReference>
<dbReference type="Gene3D" id="1.20.120.310">
    <property type="entry name" value="ERV/ALR sulfhydryl oxidase domain"/>
    <property type="match status" value="1"/>
</dbReference>
<dbReference type="PANTHER" id="PTHR12645:SF0">
    <property type="entry name" value="FAD-LINKED SULFHYDRYL OXIDASE ALR"/>
    <property type="match status" value="1"/>
</dbReference>
<keyword evidence="5" id="KW-1015">Disulfide bond</keyword>